<reference evidence="2 3" key="1">
    <citation type="journal article" date="2016" name="Nat. Commun.">
        <title>Thousands of microbial genomes shed light on interconnected biogeochemical processes in an aquifer system.</title>
        <authorList>
            <person name="Anantharaman K."/>
            <person name="Brown C.T."/>
            <person name="Hug L.A."/>
            <person name="Sharon I."/>
            <person name="Castelle C.J."/>
            <person name="Probst A.J."/>
            <person name="Thomas B.C."/>
            <person name="Singh A."/>
            <person name="Wilkins M.J."/>
            <person name="Karaoz U."/>
            <person name="Brodie E.L."/>
            <person name="Williams K.H."/>
            <person name="Hubbard S.S."/>
            <person name="Banfield J.F."/>
        </authorList>
    </citation>
    <scope>NUCLEOTIDE SEQUENCE [LARGE SCALE GENOMIC DNA]</scope>
</reference>
<dbReference type="InterPro" id="IPR041651">
    <property type="entry name" value="DUF5610"/>
</dbReference>
<gene>
    <name evidence="2" type="ORF">A2008_02125</name>
</gene>
<dbReference type="Gene3D" id="1.10.132.90">
    <property type="match status" value="1"/>
</dbReference>
<dbReference type="Pfam" id="PF18433">
    <property type="entry name" value="DUF5610"/>
    <property type="match status" value="1"/>
</dbReference>
<sequence length="69" mass="7385">MGFLGAFQSNHADQTKNDALTGFFDLAKDAIAKGFDQAKNILGALYGEKAESTYDIVTKALDDKKAGLD</sequence>
<accession>A0A1F7WRG5</accession>
<comment type="caution">
    <text evidence="2">The sequence shown here is derived from an EMBL/GenBank/DDBJ whole genome shotgun (WGS) entry which is preliminary data.</text>
</comment>
<name>A0A1F7WRG5_9BACT</name>
<evidence type="ECO:0000313" key="3">
    <source>
        <dbReference type="Proteomes" id="UP000178735"/>
    </source>
</evidence>
<evidence type="ECO:0000259" key="1">
    <source>
        <dbReference type="Pfam" id="PF18433"/>
    </source>
</evidence>
<proteinExistence type="predicted"/>
<organism evidence="2 3">
    <name type="scientific">Candidatus Wallbacteria bacterium GWC2_49_35</name>
    <dbReference type="NCBI Taxonomy" id="1817813"/>
    <lineage>
        <taxon>Bacteria</taxon>
        <taxon>Candidatus Walliibacteriota</taxon>
    </lineage>
</organism>
<dbReference type="Proteomes" id="UP000178735">
    <property type="component" value="Unassembled WGS sequence"/>
</dbReference>
<dbReference type="EMBL" id="MGFH01000137">
    <property type="protein sequence ID" value="OGM04715.1"/>
    <property type="molecule type" value="Genomic_DNA"/>
</dbReference>
<protein>
    <recommendedName>
        <fullName evidence="1">DUF5610 domain-containing protein</fullName>
    </recommendedName>
</protein>
<feature type="domain" description="DUF5610" evidence="1">
    <location>
        <begin position="5"/>
        <end position="61"/>
    </location>
</feature>
<dbReference type="AlphaFoldDB" id="A0A1F7WRG5"/>
<evidence type="ECO:0000313" key="2">
    <source>
        <dbReference type="EMBL" id="OGM04715.1"/>
    </source>
</evidence>